<reference evidence="11 12" key="1">
    <citation type="journal article" date="2017" name="Water Res.">
        <title>Discovery and metagenomic analysis of an anammox bacterial enrichment related to Candidatus "Brocadia caroliniensis" in a full-scale glycerol-fed nitritation-denitritation separate centrate treatment process.</title>
        <authorList>
            <person name="Park H."/>
            <person name="Brotto A.C."/>
            <person name="van Loosdrecht M.C."/>
            <person name="Chandran K."/>
        </authorList>
    </citation>
    <scope>NUCLEOTIDE SEQUENCE [LARGE SCALE GENOMIC DNA]</scope>
    <source>
        <strain evidence="11">26THWARD</strain>
    </source>
</reference>
<dbReference type="NCBIfam" id="NF008512">
    <property type="entry name" value="PRK11431.1"/>
    <property type="match status" value="1"/>
</dbReference>
<dbReference type="Gene3D" id="1.10.3730.20">
    <property type="match status" value="1"/>
</dbReference>
<evidence type="ECO:0000256" key="9">
    <source>
        <dbReference type="RuleBase" id="RU003942"/>
    </source>
</evidence>
<organism evidence="11 12">
    <name type="scientific">Candidatus Brocadia carolinensis</name>
    <dbReference type="NCBI Taxonomy" id="1004156"/>
    <lineage>
        <taxon>Bacteria</taxon>
        <taxon>Pseudomonadati</taxon>
        <taxon>Planctomycetota</taxon>
        <taxon>Candidatus Brocadiia</taxon>
        <taxon>Candidatus Brocadiales</taxon>
        <taxon>Candidatus Brocadiaceae</taxon>
        <taxon>Candidatus Brocadia</taxon>
    </lineage>
</organism>
<accession>A0A1V4ASS9</accession>
<keyword evidence="4 9" id="KW-0812">Transmembrane</keyword>
<dbReference type="SUPFAM" id="SSF103481">
    <property type="entry name" value="Multidrug resistance efflux transporter EmrE"/>
    <property type="match status" value="1"/>
</dbReference>
<protein>
    <recommendedName>
        <fullName evidence="8">Guanidinium exporter</fullName>
    </recommendedName>
</protein>
<evidence type="ECO:0000313" key="11">
    <source>
        <dbReference type="EMBL" id="OOP56209.1"/>
    </source>
</evidence>
<evidence type="ECO:0000256" key="7">
    <source>
        <dbReference type="ARBA" id="ARBA00038151"/>
    </source>
</evidence>
<dbReference type="PANTHER" id="PTHR30561">
    <property type="entry name" value="SMR FAMILY PROTON-DEPENDENT DRUG EFFLUX TRANSPORTER SUGE"/>
    <property type="match status" value="1"/>
</dbReference>
<feature type="transmembrane region" description="Helical" evidence="10">
    <location>
        <begin position="84"/>
        <end position="103"/>
    </location>
</feature>
<evidence type="ECO:0000256" key="8">
    <source>
        <dbReference type="ARBA" id="ARBA00039168"/>
    </source>
</evidence>
<evidence type="ECO:0000256" key="5">
    <source>
        <dbReference type="ARBA" id="ARBA00022989"/>
    </source>
</evidence>
<name>A0A1V4ASS9_9BACT</name>
<gene>
    <name evidence="11" type="ORF">AYP45_10460</name>
</gene>
<dbReference type="PANTHER" id="PTHR30561:SF0">
    <property type="entry name" value="GUANIDINIUM EXPORTER"/>
    <property type="match status" value="1"/>
</dbReference>
<dbReference type="EMBL" id="AYTS01000091">
    <property type="protein sequence ID" value="OOP56209.1"/>
    <property type="molecule type" value="Genomic_DNA"/>
</dbReference>
<dbReference type="InterPro" id="IPR000390">
    <property type="entry name" value="Small_drug/metabolite_transptr"/>
</dbReference>
<keyword evidence="2" id="KW-0813">Transport</keyword>
<sequence>MSWVVLIIAGIFEIVWAVGLKYSHGFSKLVPSMVTACAMIVSFVLLGIAARGLPIGTAYAVWTGIGSTGTVIAGIYLFHESRDWGRVCCMLFILAGVAGLKILSR</sequence>
<keyword evidence="6 10" id="KW-0472">Membrane</keyword>
<evidence type="ECO:0000256" key="4">
    <source>
        <dbReference type="ARBA" id="ARBA00022692"/>
    </source>
</evidence>
<evidence type="ECO:0000256" key="3">
    <source>
        <dbReference type="ARBA" id="ARBA00022475"/>
    </source>
</evidence>
<dbReference type="STRING" id="1004156.AYP45_10460"/>
<dbReference type="FunFam" id="1.10.3730.20:FF:000001">
    <property type="entry name" value="Quaternary ammonium compound resistance transporter SugE"/>
    <property type="match status" value="1"/>
</dbReference>
<keyword evidence="5 10" id="KW-1133">Transmembrane helix</keyword>
<dbReference type="GO" id="GO:0005886">
    <property type="term" value="C:plasma membrane"/>
    <property type="evidence" value="ECO:0007669"/>
    <property type="project" value="UniProtKB-SubCell"/>
</dbReference>
<dbReference type="GO" id="GO:0022857">
    <property type="term" value="F:transmembrane transporter activity"/>
    <property type="evidence" value="ECO:0007669"/>
    <property type="project" value="InterPro"/>
</dbReference>
<evidence type="ECO:0000313" key="12">
    <source>
        <dbReference type="Proteomes" id="UP000189681"/>
    </source>
</evidence>
<evidence type="ECO:0000256" key="2">
    <source>
        <dbReference type="ARBA" id="ARBA00022448"/>
    </source>
</evidence>
<comment type="similarity">
    <text evidence="7">Belongs to the drug/metabolite transporter (DMT) superfamily. Small multidrug resistance (SMR) (TC 2.A.7.1) family. Gdx/SugE subfamily.</text>
</comment>
<evidence type="ECO:0000256" key="6">
    <source>
        <dbReference type="ARBA" id="ARBA00023136"/>
    </source>
</evidence>
<comment type="caution">
    <text evidence="11">The sequence shown here is derived from an EMBL/GenBank/DDBJ whole genome shotgun (WGS) entry which is preliminary data.</text>
</comment>
<dbReference type="InterPro" id="IPR045324">
    <property type="entry name" value="Small_multidrug_res"/>
</dbReference>
<feature type="transmembrane region" description="Helical" evidence="10">
    <location>
        <begin position="33"/>
        <end position="50"/>
    </location>
</feature>
<proteinExistence type="inferred from homology"/>
<comment type="subcellular location">
    <subcellularLocation>
        <location evidence="1 9">Cell membrane</location>
        <topology evidence="1 9">Multi-pass membrane protein</topology>
    </subcellularLocation>
</comment>
<dbReference type="Proteomes" id="UP000189681">
    <property type="component" value="Unassembled WGS sequence"/>
</dbReference>
<dbReference type="GO" id="GO:1990961">
    <property type="term" value="P:xenobiotic detoxification by transmembrane export across the plasma membrane"/>
    <property type="evidence" value="ECO:0007669"/>
    <property type="project" value="UniProtKB-ARBA"/>
</dbReference>
<keyword evidence="3" id="KW-1003">Cell membrane</keyword>
<dbReference type="Pfam" id="PF00893">
    <property type="entry name" value="Multi_Drug_Res"/>
    <property type="match status" value="1"/>
</dbReference>
<evidence type="ECO:0000256" key="1">
    <source>
        <dbReference type="ARBA" id="ARBA00004651"/>
    </source>
</evidence>
<feature type="transmembrane region" description="Helical" evidence="10">
    <location>
        <begin position="57"/>
        <end position="78"/>
    </location>
</feature>
<evidence type="ECO:0000256" key="10">
    <source>
        <dbReference type="SAM" id="Phobius"/>
    </source>
</evidence>
<dbReference type="InterPro" id="IPR037185">
    <property type="entry name" value="EmrE-like"/>
</dbReference>
<dbReference type="AlphaFoldDB" id="A0A1V4ASS9"/>